<dbReference type="PANTHER" id="PTHR43591:SF105">
    <property type="entry name" value="METHYLTRANSFERASE DOMAIN-CONTAINING PROTEIN-RELATED"/>
    <property type="match status" value="1"/>
</dbReference>
<dbReference type="SUPFAM" id="SSF53335">
    <property type="entry name" value="S-adenosyl-L-methionine-dependent methyltransferases"/>
    <property type="match status" value="1"/>
</dbReference>
<dbReference type="PANTHER" id="PTHR43591">
    <property type="entry name" value="METHYLTRANSFERASE"/>
    <property type="match status" value="1"/>
</dbReference>
<evidence type="ECO:0000313" key="3">
    <source>
        <dbReference type="Proteomes" id="UP000664132"/>
    </source>
</evidence>
<evidence type="ECO:0008006" key="4">
    <source>
        <dbReference type="Google" id="ProtNLM"/>
    </source>
</evidence>
<dbReference type="GO" id="GO:0008168">
    <property type="term" value="F:methyltransferase activity"/>
    <property type="evidence" value="ECO:0007669"/>
    <property type="project" value="TreeGrafter"/>
</dbReference>
<dbReference type="Pfam" id="PF13489">
    <property type="entry name" value="Methyltransf_23"/>
    <property type="match status" value="1"/>
</dbReference>
<reference evidence="2" key="1">
    <citation type="submission" date="2021-02" db="EMBL/GenBank/DDBJ databases">
        <title>Genome sequence Cadophora malorum strain M34.</title>
        <authorList>
            <person name="Stefanovic E."/>
            <person name="Vu D."/>
            <person name="Scully C."/>
            <person name="Dijksterhuis J."/>
            <person name="Roader J."/>
            <person name="Houbraken J."/>
        </authorList>
    </citation>
    <scope>NUCLEOTIDE SEQUENCE</scope>
    <source>
        <strain evidence="2">M34</strain>
    </source>
</reference>
<evidence type="ECO:0000313" key="2">
    <source>
        <dbReference type="EMBL" id="KAG4419764.1"/>
    </source>
</evidence>
<feature type="region of interest" description="Disordered" evidence="1">
    <location>
        <begin position="367"/>
        <end position="398"/>
    </location>
</feature>
<feature type="compositionally biased region" description="Basic and acidic residues" evidence="1">
    <location>
        <begin position="1"/>
        <end position="12"/>
    </location>
</feature>
<feature type="compositionally biased region" description="Polar residues" evidence="1">
    <location>
        <begin position="387"/>
        <end position="398"/>
    </location>
</feature>
<feature type="region of interest" description="Disordered" evidence="1">
    <location>
        <begin position="1"/>
        <end position="27"/>
    </location>
</feature>
<dbReference type="Gene3D" id="3.40.50.150">
    <property type="entry name" value="Vaccinia Virus protein VP39"/>
    <property type="match status" value="1"/>
</dbReference>
<proteinExistence type="predicted"/>
<evidence type="ECO:0000256" key="1">
    <source>
        <dbReference type="SAM" id="MobiDB-lite"/>
    </source>
</evidence>
<dbReference type="OrthoDB" id="2013972at2759"/>
<name>A0A8H7TDV6_9HELO</name>
<organism evidence="2 3">
    <name type="scientific">Cadophora malorum</name>
    <dbReference type="NCBI Taxonomy" id="108018"/>
    <lineage>
        <taxon>Eukaryota</taxon>
        <taxon>Fungi</taxon>
        <taxon>Dikarya</taxon>
        <taxon>Ascomycota</taxon>
        <taxon>Pezizomycotina</taxon>
        <taxon>Leotiomycetes</taxon>
        <taxon>Helotiales</taxon>
        <taxon>Ploettnerulaceae</taxon>
        <taxon>Cadophora</taxon>
    </lineage>
</organism>
<dbReference type="Proteomes" id="UP000664132">
    <property type="component" value="Unassembled WGS sequence"/>
</dbReference>
<dbReference type="AlphaFoldDB" id="A0A8H7TDV6"/>
<gene>
    <name evidence="2" type="ORF">IFR04_007074</name>
</gene>
<comment type="caution">
    <text evidence="2">The sequence shown here is derived from an EMBL/GenBank/DDBJ whole genome shotgun (WGS) entry which is preliminary data.</text>
</comment>
<dbReference type="InterPro" id="IPR029063">
    <property type="entry name" value="SAM-dependent_MTases_sf"/>
</dbReference>
<sequence length="398" mass="44753">MAQLDREQERHNFSNHSSPTRETELPLVLDEDQIDDEMDDDEDLGEDLVRYRVQAARTLFHQPRSESDTLNSTQSLYDTDIEYQTINERRYCENYSMPNDDAEQGRLQMLHDIFLNVMGGRVSMAPLQNPQKILDIGTGTGEWAIAMAELYPNADVTGTDIAKIQPTSVPCNMDFQIDDAEYDGGWTWTPNSFDLVHFRNMIGAFTDWNQVYREAYKAIKPGGFIEVMDLEIASLPDYFPDDPMVVRWFNTFVEATKLAGMPMTTDHLDSQVLAAAGFTNISTVTKTIPCGVWPCGEEKKTGMHFLSVIYDGIEAACLKVFVEQLRWEPAEVTKLCKEVAKAIRALAQDQRRSQGFGMDVKVLVGRKPGGNELEVPDDKSSMGDSMRTITNGDLSNGA</sequence>
<dbReference type="EMBL" id="JAFJYH010000098">
    <property type="protein sequence ID" value="KAG4419764.1"/>
    <property type="molecule type" value="Genomic_DNA"/>
</dbReference>
<protein>
    <recommendedName>
        <fullName evidence="4">Methyltransferase</fullName>
    </recommendedName>
</protein>
<accession>A0A8H7TDV6</accession>
<dbReference type="CDD" id="cd02440">
    <property type="entry name" value="AdoMet_MTases"/>
    <property type="match status" value="1"/>
</dbReference>
<keyword evidence="3" id="KW-1185">Reference proteome</keyword>